<organism evidence="6 7">
    <name type="scientific">Candidatus Manganitrophus noduliformans</name>
    <dbReference type="NCBI Taxonomy" id="2606439"/>
    <lineage>
        <taxon>Bacteria</taxon>
        <taxon>Pseudomonadati</taxon>
        <taxon>Nitrospirota</taxon>
        <taxon>Nitrospiria</taxon>
        <taxon>Candidatus Troglogloeales</taxon>
        <taxon>Candidatus Manganitrophaceae</taxon>
        <taxon>Candidatus Manganitrophus</taxon>
    </lineage>
</organism>
<dbReference type="SUPFAM" id="SSF56059">
    <property type="entry name" value="Glutathione synthetase ATP-binding domain-like"/>
    <property type="match status" value="1"/>
</dbReference>
<dbReference type="Pfam" id="PF13535">
    <property type="entry name" value="ATP-grasp_4"/>
    <property type="match status" value="1"/>
</dbReference>
<keyword evidence="3 4" id="KW-0067">ATP-binding</keyword>
<dbReference type="InterPro" id="IPR040570">
    <property type="entry name" value="LAL_C2"/>
</dbReference>
<comment type="caution">
    <text evidence="6">The sequence shown here is derived from an EMBL/GenBank/DDBJ whole genome shotgun (WGS) entry which is preliminary data.</text>
</comment>
<evidence type="ECO:0000256" key="1">
    <source>
        <dbReference type="ARBA" id="ARBA00022598"/>
    </source>
</evidence>
<dbReference type="Gene3D" id="3.40.50.20">
    <property type="match status" value="1"/>
</dbReference>
<dbReference type="PROSITE" id="PS50975">
    <property type="entry name" value="ATP_GRASP"/>
    <property type="match status" value="1"/>
</dbReference>
<dbReference type="PANTHER" id="PTHR43585">
    <property type="entry name" value="FUMIPYRROLE BIOSYNTHESIS PROTEIN C"/>
    <property type="match status" value="1"/>
</dbReference>
<dbReference type="InterPro" id="IPR041472">
    <property type="entry name" value="BL00235/CARNS1_N"/>
</dbReference>
<feature type="domain" description="ATP-grasp" evidence="5">
    <location>
        <begin position="112"/>
        <end position="316"/>
    </location>
</feature>
<reference evidence="6 7" key="1">
    <citation type="journal article" date="2020" name="Nature">
        <title>Bacterial chemolithoautotrophy via manganese oxidation.</title>
        <authorList>
            <person name="Yu H."/>
            <person name="Leadbetter J.R."/>
        </authorList>
    </citation>
    <scope>NUCLEOTIDE SEQUENCE [LARGE SCALE GENOMIC DNA]</scope>
    <source>
        <strain evidence="6 7">Mn-1</strain>
    </source>
</reference>
<dbReference type="AlphaFoldDB" id="A0A7X6DQT1"/>
<dbReference type="GO" id="GO:0046872">
    <property type="term" value="F:metal ion binding"/>
    <property type="evidence" value="ECO:0007669"/>
    <property type="project" value="InterPro"/>
</dbReference>
<gene>
    <name evidence="6" type="ORF">MNODULE_11545</name>
</gene>
<evidence type="ECO:0000256" key="3">
    <source>
        <dbReference type="ARBA" id="ARBA00022840"/>
    </source>
</evidence>
<name>A0A7X6DQT1_9BACT</name>
<keyword evidence="7" id="KW-1185">Reference proteome</keyword>
<dbReference type="SMART" id="SM01209">
    <property type="entry name" value="GARS_A"/>
    <property type="match status" value="1"/>
</dbReference>
<evidence type="ECO:0000313" key="6">
    <source>
        <dbReference type="EMBL" id="NKE71373.1"/>
    </source>
</evidence>
<evidence type="ECO:0000313" key="7">
    <source>
        <dbReference type="Proteomes" id="UP000534783"/>
    </source>
</evidence>
<keyword evidence="2 4" id="KW-0547">Nucleotide-binding</keyword>
<evidence type="ECO:0000256" key="2">
    <source>
        <dbReference type="ARBA" id="ARBA00022741"/>
    </source>
</evidence>
<dbReference type="Gene3D" id="3.30.470.20">
    <property type="entry name" value="ATP-grasp fold, B domain"/>
    <property type="match status" value="1"/>
</dbReference>
<evidence type="ECO:0000259" key="5">
    <source>
        <dbReference type="PROSITE" id="PS50975"/>
    </source>
</evidence>
<dbReference type="RefSeq" id="WP_168059948.1">
    <property type="nucleotide sequence ID" value="NZ_VTOW01000002.1"/>
</dbReference>
<accession>A0A7X6DQT1</accession>
<dbReference type="Pfam" id="PF18603">
    <property type="entry name" value="LAL_C2"/>
    <property type="match status" value="1"/>
</dbReference>
<dbReference type="InterPro" id="IPR052032">
    <property type="entry name" value="ATP-dep_AA_Ligase"/>
</dbReference>
<dbReference type="PANTHER" id="PTHR43585:SF2">
    <property type="entry name" value="ATP-GRASP ENZYME FSQD"/>
    <property type="match status" value="1"/>
</dbReference>
<proteinExistence type="predicted"/>
<dbReference type="GO" id="GO:0016874">
    <property type="term" value="F:ligase activity"/>
    <property type="evidence" value="ECO:0007669"/>
    <property type="project" value="UniProtKB-KW"/>
</dbReference>
<dbReference type="EMBL" id="VTOW01000002">
    <property type="protein sequence ID" value="NKE71373.1"/>
    <property type="molecule type" value="Genomic_DNA"/>
</dbReference>
<sequence>MKRLLLLLPSTSYRAADFLIAAERLGVAVVVGSNERQALESVVPGKTITLDFADLKGAAEKVVDFAKDHPIDAVVSADEESIVLAATISEALSLPHNPVSATAAAKDKHRLREVLTAASLPTPPFQLFSTDDPPEVLSQKVFYPCVLKPTFLSASRGVIRANHPDEFVAAFYWLSRILKEPEVKRLGGDAAKQILVEDFIPGKEVALEGLLREGHLSALALFDKPDPLDGPFFEETIYVTPSRLPPSMQEAITECTGRAAAALGLKEGPIHAELRVNERGPWIIELAARSIGGICSRALRFGVGLTLEEIILRHALGMPIESLERERPAAGVMMIPIPASGTLLNYQGVEEAKKVPGIVDVKITIHRKQKVIPLPEGRRYLGFIFARAPQAEQVEAALRDAHRKLKFEIVPFK</sequence>
<dbReference type="Pfam" id="PF18130">
    <property type="entry name" value="ATPgrasp_N"/>
    <property type="match status" value="1"/>
</dbReference>
<dbReference type="GO" id="GO:0005524">
    <property type="term" value="F:ATP binding"/>
    <property type="evidence" value="ECO:0007669"/>
    <property type="project" value="UniProtKB-UniRule"/>
</dbReference>
<dbReference type="InterPro" id="IPR011761">
    <property type="entry name" value="ATP-grasp"/>
</dbReference>
<evidence type="ECO:0000256" key="4">
    <source>
        <dbReference type="PROSITE-ProRule" id="PRU00409"/>
    </source>
</evidence>
<protein>
    <submittedName>
        <fullName evidence="6">ATP-grasp domain-containing protein</fullName>
    </submittedName>
</protein>
<keyword evidence="1" id="KW-0436">Ligase</keyword>
<dbReference type="Proteomes" id="UP000534783">
    <property type="component" value="Unassembled WGS sequence"/>
</dbReference>